<accession>A0A0F7L4B8</accession>
<name>A0A0F7L4B8_9VIRU</name>
<protein>
    <submittedName>
        <fullName evidence="1">Uncharacterized protein</fullName>
    </submittedName>
</protein>
<reference evidence="1" key="2">
    <citation type="submission" date="2015-03" db="EMBL/GenBank/DDBJ databases">
        <authorList>
            <person name="Chow C.-E.T."/>
            <person name="Winget D.M."/>
            <person name="White R.A.III."/>
            <person name="Hallam S.J."/>
            <person name="Suttle C.A."/>
        </authorList>
    </citation>
    <scope>NUCLEOTIDE SEQUENCE</scope>
    <source>
        <strain evidence="1">Anoxic2_2</strain>
    </source>
</reference>
<sequence length="81" mass="9244">MVVIIKNMSIDDIDYCSDMVSHEVTDSGMKFYGLNKAMTAWLRKGTDLTDEQILKMSYEQRSDAMLKVKEQNNMGEENASV</sequence>
<organism evidence="1">
    <name type="scientific">uncultured marine virus</name>
    <dbReference type="NCBI Taxonomy" id="186617"/>
    <lineage>
        <taxon>Viruses</taxon>
        <taxon>environmental samples</taxon>
    </lineage>
</organism>
<dbReference type="EMBL" id="KR029586">
    <property type="protein sequence ID" value="AKH46815.1"/>
    <property type="molecule type" value="Genomic_DNA"/>
</dbReference>
<proteinExistence type="predicted"/>
<reference evidence="1" key="1">
    <citation type="journal article" date="2015" name="Front. Microbiol.">
        <title>Combining genomic sequencing methods to explore viral diversity and reveal potential virus-host interactions.</title>
        <authorList>
            <person name="Chow C.E."/>
            <person name="Winget D.M."/>
            <person name="White R.A.III."/>
            <person name="Hallam S.J."/>
            <person name="Suttle C.A."/>
        </authorList>
    </citation>
    <scope>NUCLEOTIDE SEQUENCE</scope>
    <source>
        <strain evidence="1">Anoxic2_2</strain>
    </source>
</reference>
<evidence type="ECO:0000313" key="1">
    <source>
        <dbReference type="EMBL" id="AKH46815.1"/>
    </source>
</evidence>